<feature type="transmembrane region" description="Helical" evidence="3">
    <location>
        <begin position="6"/>
        <end position="22"/>
    </location>
</feature>
<dbReference type="PANTHER" id="PTHR34978:SF3">
    <property type="entry name" value="SLR0241 PROTEIN"/>
    <property type="match status" value="1"/>
</dbReference>
<keyword evidence="3" id="KW-1133">Transmembrane helix</keyword>
<dbReference type="PANTHER" id="PTHR34978">
    <property type="entry name" value="POSSIBLE SENSOR-TRANSDUCER PROTEIN BLAR"/>
    <property type="match status" value="1"/>
</dbReference>
<evidence type="ECO:0000259" key="4">
    <source>
        <dbReference type="Pfam" id="PF05569"/>
    </source>
</evidence>
<evidence type="ECO:0000256" key="1">
    <source>
        <dbReference type="SAM" id="Coils"/>
    </source>
</evidence>
<reference evidence="5 6" key="1">
    <citation type="submission" date="2019-12" db="EMBL/GenBank/DDBJ databases">
        <title>Genomic-based taxomic classification of the family Erythrobacteraceae.</title>
        <authorList>
            <person name="Xu L."/>
        </authorList>
    </citation>
    <scope>NUCLEOTIDE SEQUENCE [LARGE SCALE GENOMIC DNA]</scope>
    <source>
        <strain evidence="5 6">KCTC 42453</strain>
    </source>
</reference>
<dbReference type="InterPro" id="IPR052173">
    <property type="entry name" value="Beta-lactam_resp_regulator"/>
</dbReference>
<evidence type="ECO:0000313" key="5">
    <source>
        <dbReference type="EMBL" id="MXP43437.1"/>
    </source>
</evidence>
<keyword evidence="6" id="KW-1185">Reference proteome</keyword>
<keyword evidence="3" id="KW-0812">Transmembrane</keyword>
<dbReference type="AlphaFoldDB" id="A0A845B1X9"/>
<name>A0A845B1X9_9SPHN</name>
<feature type="compositionally biased region" description="Basic and acidic residues" evidence="2">
    <location>
        <begin position="378"/>
        <end position="389"/>
    </location>
</feature>
<protein>
    <recommendedName>
        <fullName evidence="4">Peptidase M56 domain-containing protein</fullName>
    </recommendedName>
</protein>
<gene>
    <name evidence="5" type="ORF">GRI65_03075</name>
</gene>
<evidence type="ECO:0000256" key="3">
    <source>
        <dbReference type="SAM" id="Phobius"/>
    </source>
</evidence>
<dbReference type="EMBL" id="WTYL01000001">
    <property type="protein sequence ID" value="MXP43437.1"/>
    <property type="molecule type" value="Genomic_DNA"/>
</dbReference>
<feature type="transmembrane region" description="Helical" evidence="3">
    <location>
        <begin position="292"/>
        <end position="314"/>
    </location>
</feature>
<keyword evidence="1" id="KW-0175">Coiled coil</keyword>
<dbReference type="Proteomes" id="UP000431922">
    <property type="component" value="Unassembled WGS sequence"/>
</dbReference>
<comment type="caution">
    <text evidence="5">The sequence shown here is derived from an EMBL/GenBank/DDBJ whole genome shotgun (WGS) entry which is preliminary data.</text>
</comment>
<feature type="domain" description="Peptidase M56" evidence="4">
    <location>
        <begin position="10"/>
        <end position="279"/>
    </location>
</feature>
<evidence type="ECO:0000313" key="6">
    <source>
        <dbReference type="Proteomes" id="UP000431922"/>
    </source>
</evidence>
<dbReference type="CDD" id="cd07341">
    <property type="entry name" value="M56_BlaR1_MecR1_like"/>
    <property type="match status" value="1"/>
</dbReference>
<feature type="compositionally biased region" description="Pro residues" evidence="2">
    <location>
        <begin position="327"/>
        <end position="361"/>
    </location>
</feature>
<feature type="coiled-coil region" evidence="1">
    <location>
        <begin position="409"/>
        <end position="447"/>
    </location>
</feature>
<organism evidence="5 6">
    <name type="scientific">Allopontixanthobacter sediminis</name>
    <dbReference type="NCBI Taxonomy" id="1689985"/>
    <lineage>
        <taxon>Bacteria</taxon>
        <taxon>Pseudomonadati</taxon>
        <taxon>Pseudomonadota</taxon>
        <taxon>Alphaproteobacteria</taxon>
        <taxon>Sphingomonadales</taxon>
        <taxon>Erythrobacteraceae</taxon>
        <taxon>Allopontixanthobacter</taxon>
    </lineage>
</organism>
<sequence length="511" mass="54731">MTQWIFDTLVWTGLLIALVLLLRRPVGRYFGAKAAYALWALPLLRLLMPPLVLPAWLATEVAPPEATAAEMAGYAPDLAGIAAAQAASPPLDPAATALPIAAILLTVWLTGAAIFLALRFSGYFKMRRSLLEQGRPVGEAGAVRLIETPQATAPLAFGVLDKVVALPTGFMALYDREQRDFALAHELAHHSGRDLLANMAVQPLFALHWFNPLGWLGWRALRRDQEAACDARVIASRSARDKAAYAQTIAGFAAGPHLALAAPMACPVLGEKSIIHRLRSISMSDISPRRRLAGRALIGAGLLALPLTASISYAETRSGSDTQAEQPPLPPAPPEPLAPPAPPSAPGAPEAPTPPAPPEPPSVDSETDSETRVVVIERSTDEDGNRKVVTRRKEMHFESDGRTMSPEERAELRRELKAAMAEVDSAMAEAAREHRIAMVELRNAQGEMTKLKVDCEDGAEAGPVCKSEVYAHALAGIEQARREIASSNALNGQMLAEVLAALDAKIAQLKQ</sequence>
<keyword evidence="3" id="KW-0472">Membrane</keyword>
<accession>A0A845B1X9</accession>
<dbReference type="OrthoDB" id="1628901at2"/>
<feature type="region of interest" description="Disordered" evidence="2">
    <location>
        <begin position="315"/>
        <end position="389"/>
    </location>
</feature>
<proteinExistence type="predicted"/>
<dbReference type="RefSeq" id="WP_160755039.1">
    <property type="nucleotide sequence ID" value="NZ_WTYL01000001.1"/>
</dbReference>
<feature type="transmembrane region" description="Helical" evidence="3">
    <location>
        <begin position="97"/>
        <end position="118"/>
    </location>
</feature>
<dbReference type="InterPro" id="IPR008756">
    <property type="entry name" value="Peptidase_M56"/>
</dbReference>
<dbReference type="Gene3D" id="3.30.2010.10">
    <property type="entry name" value="Metalloproteases ('zincins'), catalytic domain"/>
    <property type="match status" value="1"/>
</dbReference>
<dbReference type="Pfam" id="PF05569">
    <property type="entry name" value="Peptidase_M56"/>
    <property type="match status" value="1"/>
</dbReference>
<evidence type="ECO:0000256" key="2">
    <source>
        <dbReference type="SAM" id="MobiDB-lite"/>
    </source>
</evidence>
<feature type="transmembrane region" description="Helical" evidence="3">
    <location>
        <begin position="34"/>
        <end position="57"/>
    </location>
</feature>